<dbReference type="InterPro" id="IPR001238">
    <property type="entry name" value="DNA-binding_RecF"/>
</dbReference>
<organism evidence="16 17">
    <name type="scientific">Arcanobacterium pinnipediorum</name>
    <dbReference type="NCBI Taxonomy" id="1503041"/>
    <lineage>
        <taxon>Bacteria</taxon>
        <taxon>Bacillati</taxon>
        <taxon>Actinomycetota</taxon>
        <taxon>Actinomycetes</taxon>
        <taxon>Actinomycetales</taxon>
        <taxon>Actinomycetaceae</taxon>
        <taxon>Arcanobacterium</taxon>
    </lineage>
</organism>
<sequence>MYISDLALNDFRSYREVIVSCQPGITTFIGENGQGKTNLVEAIGYLATFSSHRVNADASLVRQGASAAVVRAKVMHGQSPTTVEIEILAGKANRARINRGNAKPADLLGIVRTVVFAPEDLDLIKGDPAVRRHFLDEVMIQLRPRMAQIKTDYAKVGKQRAALLKTMWKTRRRGAATDDATIDIFDAQLARLGAQIIAERARIIAALRPYVEQYYREVSGGKGLARIDYAASVDQRTGWELPTPAQLHSDDSGKLLQEITAHEAALQEIPATEERMRAALRQWREQEIERGVNLVGPHRDDLAISLGTLPAKGFASHGESWSYALALRLASWRVLRDDVSGNWADDGEPILILDDVFAELDARRRQRLADIVRQGTQVFVTAAVGDDLPVELDGQKFFVHEGQVTPADDAGDASVIPARSGGSI</sequence>
<dbReference type="Gene3D" id="1.20.1050.90">
    <property type="entry name" value="RecF/RecN/SMC, N-terminal domain"/>
    <property type="match status" value="1"/>
</dbReference>
<evidence type="ECO:0000256" key="10">
    <source>
        <dbReference type="ARBA" id="ARBA00023204"/>
    </source>
</evidence>
<keyword evidence="5 13" id="KW-0235">DNA replication</keyword>
<dbReference type="Gene3D" id="3.40.50.300">
    <property type="entry name" value="P-loop containing nucleotide triphosphate hydrolases"/>
    <property type="match status" value="1"/>
</dbReference>
<reference evidence="16" key="1">
    <citation type="submission" date="2022-06" db="EMBL/GenBank/DDBJ databases">
        <title>Complete Genome Sequence of Arcanobacterium pinnipediorum strain DSM 28752 isolated from a harbour seal.</title>
        <authorList>
            <person name="Borowiak M."/>
            <person name="Kreitlow A."/>
            <person name="Alssahen M."/>
            <person name="Malorny B."/>
            <person name="Laemmler C."/>
            <person name="Prenger-Berninghoff E."/>
            <person name="Siebert U."/>
            <person name="Ploetz M."/>
            <person name="Abdulmawjood A."/>
        </authorList>
    </citation>
    <scope>NUCLEOTIDE SEQUENCE</scope>
    <source>
        <strain evidence="16">DSM 28752</strain>
    </source>
</reference>
<keyword evidence="9 13" id="KW-0238">DNA-binding</keyword>
<dbReference type="EMBL" id="CP099547">
    <property type="protein sequence ID" value="USR79422.1"/>
    <property type="molecule type" value="Genomic_DNA"/>
</dbReference>
<evidence type="ECO:0000259" key="15">
    <source>
        <dbReference type="Pfam" id="PF02463"/>
    </source>
</evidence>
<name>A0ABY5AHU6_9ACTO</name>
<evidence type="ECO:0000313" key="17">
    <source>
        <dbReference type="Proteomes" id="UP001056109"/>
    </source>
</evidence>
<keyword evidence="4 13" id="KW-0963">Cytoplasm</keyword>
<evidence type="ECO:0000256" key="7">
    <source>
        <dbReference type="ARBA" id="ARBA00022763"/>
    </source>
</evidence>
<keyword evidence="8 13" id="KW-0067">ATP-binding</keyword>
<dbReference type="InterPro" id="IPR003395">
    <property type="entry name" value="RecF/RecN/SMC_N"/>
</dbReference>
<evidence type="ECO:0000256" key="8">
    <source>
        <dbReference type="ARBA" id="ARBA00022840"/>
    </source>
</evidence>
<protein>
    <recommendedName>
        <fullName evidence="3 13">DNA replication and repair protein RecF</fullName>
    </recommendedName>
</protein>
<evidence type="ECO:0000256" key="1">
    <source>
        <dbReference type="ARBA" id="ARBA00004496"/>
    </source>
</evidence>
<dbReference type="InterPro" id="IPR042174">
    <property type="entry name" value="RecF_2"/>
</dbReference>
<evidence type="ECO:0000256" key="13">
    <source>
        <dbReference type="HAMAP-Rule" id="MF_00365"/>
    </source>
</evidence>
<dbReference type="InterPro" id="IPR027417">
    <property type="entry name" value="P-loop_NTPase"/>
</dbReference>
<dbReference type="PROSITE" id="PS00617">
    <property type="entry name" value="RECF_1"/>
    <property type="match status" value="1"/>
</dbReference>
<evidence type="ECO:0000256" key="6">
    <source>
        <dbReference type="ARBA" id="ARBA00022741"/>
    </source>
</evidence>
<dbReference type="Pfam" id="PF02463">
    <property type="entry name" value="SMC_N"/>
    <property type="match status" value="1"/>
</dbReference>
<comment type="subcellular location">
    <subcellularLocation>
        <location evidence="1 13 14">Cytoplasm</location>
    </subcellularLocation>
</comment>
<gene>
    <name evidence="13 16" type="primary">recF</name>
    <name evidence="16" type="ORF">NG665_00015</name>
</gene>
<accession>A0ABY5AHU6</accession>
<dbReference type="RefSeq" id="WP_252673291.1">
    <property type="nucleotide sequence ID" value="NZ_CP099547.1"/>
</dbReference>
<dbReference type="PROSITE" id="PS00618">
    <property type="entry name" value="RECF_2"/>
    <property type="match status" value="1"/>
</dbReference>
<evidence type="ECO:0000256" key="9">
    <source>
        <dbReference type="ARBA" id="ARBA00023125"/>
    </source>
</evidence>
<comment type="function">
    <text evidence="12 13 14">The RecF protein is involved in DNA metabolism; it is required for DNA replication and normal SOS inducibility. RecF binds preferentially to single-stranded, linear DNA. It also seems to bind ATP.</text>
</comment>
<evidence type="ECO:0000256" key="3">
    <source>
        <dbReference type="ARBA" id="ARBA00020170"/>
    </source>
</evidence>
<feature type="binding site" evidence="13">
    <location>
        <begin position="30"/>
        <end position="37"/>
    </location>
    <ligand>
        <name>ATP</name>
        <dbReference type="ChEBI" id="CHEBI:30616"/>
    </ligand>
</feature>
<evidence type="ECO:0000256" key="2">
    <source>
        <dbReference type="ARBA" id="ARBA00008016"/>
    </source>
</evidence>
<proteinExistence type="inferred from homology"/>
<keyword evidence="6 13" id="KW-0547">Nucleotide-binding</keyword>
<evidence type="ECO:0000256" key="4">
    <source>
        <dbReference type="ARBA" id="ARBA00022490"/>
    </source>
</evidence>
<comment type="similarity">
    <text evidence="2 13 14">Belongs to the RecF family.</text>
</comment>
<keyword evidence="7 13" id="KW-0227">DNA damage</keyword>
<evidence type="ECO:0000256" key="12">
    <source>
        <dbReference type="ARBA" id="ARBA00025401"/>
    </source>
</evidence>
<dbReference type="InterPro" id="IPR018078">
    <property type="entry name" value="DNA-binding_RecF_CS"/>
</dbReference>
<keyword evidence="11 13" id="KW-0742">SOS response</keyword>
<evidence type="ECO:0000313" key="16">
    <source>
        <dbReference type="EMBL" id="USR79422.1"/>
    </source>
</evidence>
<dbReference type="PANTHER" id="PTHR32182">
    <property type="entry name" value="DNA REPLICATION AND REPAIR PROTEIN RECF"/>
    <property type="match status" value="1"/>
</dbReference>
<keyword evidence="17" id="KW-1185">Reference proteome</keyword>
<evidence type="ECO:0000256" key="5">
    <source>
        <dbReference type="ARBA" id="ARBA00022705"/>
    </source>
</evidence>
<dbReference type="SUPFAM" id="SSF52540">
    <property type="entry name" value="P-loop containing nucleoside triphosphate hydrolases"/>
    <property type="match status" value="1"/>
</dbReference>
<dbReference type="HAMAP" id="MF_00365">
    <property type="entry name" value="RecF"/>
    <property type="match status" value="1"/>
</dbReference>
<evidence type="ECO:0000256" key="11">
    <source>
        <dbReference type="ARBA" id="ARBA00023236"/>
    </source>
</evidence>
<feature type="domain" description="RecF/RecN/SMC N-terminal" evidence="15">
    <location>
        <begin position="2"/>
        <end position="382"/>
    </location>
</feature>
<dbReference type="NCBIfam" id="TIGR00611">
    <property type="entry name" value="recf"/>
    <property type="match status" value="1"/>
</dbReference>
<keyword evidence="10 13" id="KW-0234">DNA repair</keyword>
<evidence type="ECO:0000256" key="14">
    <source>
        <dbReference type="RuleBase" id="RU000578"/>
    </source>
</evidence>
<dbReference type="Proteomes" id="UP001056109">
    <property type="component" value="Chromosome"/>
</dbReference>
<dbReference type="PANTHER" id="PTHR32182:SF0">
    <property type="entry name" value="DNA REPLICATION AND REPAIR PROTEIN RECF"/>
    <property type="match status" value="1"/>
</dbReference>